<organism evidence="6 7">
    <name type="scientific">Gigaspora margarita</name>
    <dbReference type="NCBI Taxonomy" id="4874"/>
    <lineage>
        <taxon>Eukaryota</taxon>
        <taxon>Fungi</taxon>
        <taxon>Fungi incertae sedis</taxon>
        <taxon>Mucoromycota</taxon>
        <taxon>Glomeromycotina</taxon>
        <taxon>Glomeromycetes</taxon>
        <taxon>Diversisporales</taxon>
        <taxon>Gigasporaceae</taxon>
        <taxon>Gigaspora</taxon>
    </lineage>
</organism>
<evidence type="ECO:0000256" key="2">
    <source>
        <dbReference type="ARBA" id="ARBA00004613"/>
    </source>
</evidence>
<evidence type="ECO:0000313" key="6">
    <source>
        <dbReference type="EMBL" id="KAF0455963.1"/>
    </source>
</evidence>
<evidence type="ECO:0000256" key="4">
    <source>
        <dbReference type="SAM" id="MobiDB-lite"/>
    </source>
</evidence>
<comment type="caution">
    <text evidence="6">The sequence shown here is derived from an EMBL/GenBank/DDBJ whole genome shotgun (WGS) entry which is preliminary data.</text>
</comment>
<evidence type="ECO:0000256" key="1">
    <source>
        <dbReference type="ARBA" id="ARBA00004340"/>
    </source>
</evidence>
<dbReference type="Pfam" id="PF20147">
    <property type="entry name" value="Crinkler"/>
    <property type="match status" value="1"/>
</dbReference>
<protein>
    <recommendedName>
        <fullName evidence="5">Crinkler effector protein N-terminal domain-containing protein</fullName>
    </recommendedName>
</protein>
<sequence length="800" mass="91212">MVFCFVVGTKVNRAFQVEGQTEMNISKLREVIYEKNKNNFKNFDANKLNLWKVDIPCDAENDKFVKLRTLESRSHNESTIIQELEGQRLAPFDDFGAIFAHSDMKSIRIIVQPLPPTTTVIKAFLNVNEFLIDQLVYVLALIWDLEAGESDSLGPQKDPYVKLKVDPSFFKARLPRGITKQTLTTVDLCLSSYESGTVNYHNPFYDDLQFKEAVSFVKEKIKNNIGDIIVLAGVSGGGKIATTFGISMQLNSLIGSINNCLNVESLALIFDEAQVLCRSEYGEYKGSSVPNKKWNLLQAYVEYLTHLSVTCLLAGTYMHMSSRISHVTSVGKDQSLKDHIVLKLPFLSRNDVMRNLNAVIDLTDVSPKILNFLGCLLRGRPRNCASFYKMICTDMAEYLENACKDLDANNINPDRAIIDVLRLRVFYNQKYESAIKLLQYSIIPCKSPECIILESGKTTSGIIEINTSLESYLVSSIELFLKNTRRKTLIEVFIDEIIKLNSISSIGNEFDAIFIVAVIQKRGLNAREELNRWKNGQQFDLPSWITPTMEFVTISNLSRAVPIAKYVENETYHYYAIQPDTYSGLDLVIFLVDDKQNVVLLSASCTISGKPIERDKVKKQLIKSCMKFQYMECPRKRKNSDTVEFSPCKKRTRLQTGLGVIPDDTTAKENDLEDEDDLEEDKDDLEEEVHGQDLNFDDVDYDLDYTKNIKKYQISKVSACAKNHEEIKTSTENQKHIYVSVELPHRCSKRPELFRFNEYGNLVIIVDDRNMEHIFGLVIKELVDSLRFVSLHNKLVVNTF</sequence>
<feature type="domain" description="Crinkler effector protein N-terminal" evidence="5">
    <location>
        <begin position="3"/>
        <end position="112"/>
    </location>
</feature>
<dbReference type="EMBL" id="WTPW01001107">
    <property type="protein sequence ID" value="KAF0455963.1"/>
    <property type="molecule type" value="Genomic_DNA"/>
</dbReference>
<evidence type="ECO:0000259" key="5">
    <source>
        <dbReference type="Pfam" id="PF20147"/>
    </source>
</evidence>
<dbReference type="Proteomes" id="UP000439903">
    <property type="component" value="Unassembled WGS sequence"/>
</dbReference>
<proteinExistence type="predicted"/>
<dbReference type="InterPro" id="IPR045379">
    <property type="entry name" value="Crinkler_N"/>
</dbReference>
<reference evidence="6 7" key="1">
    <citation type="journal article" date="2019" name="Environ. Microbiol.">
        <title>At the nexus of three kingdoms: the genome of the mycorrhizal fungus Gigaspora margarita provides insights into plant, endobacterial and fungal interactions.</title>
        <authorList>
            <person name="Venice F."/>
            <person name="Ghignone S."/>
            <person name="Salvioli di Fossalunga A."/>
            <person name="Amselem J."/>
            <person name="Novero M."/>
            <person name="Xianan X."/>
            <person name="Sedzielewska Toro K."/>
            <person name="Morin E."/>
            <person name="Lipzen A."/>
            <person name="Grigoriev I.V."/>
            <person name="Henrissat B."/>
            <person name="Martin F.M."/>
            <person name="Bonfante P."/>
        </authorList>
    </citation>
    <scope>NUCLEOTIDE SEQUENCE [LARGE SCALE GENOMIC DNA]</scope>
    <source>
        <strain evidence="6 7">BEG34</strain>
    </source>
</reference>
<name>A0A8H4AA37_GIGMA</name>
<feature type="region of interest" description="Disordered" evidence="4">
    <location>
        <begin position="661"/>
        <end position="684"/>
    </location>
</feature>
<keyword evidence="7" id="KW-1185">Reference proteome</keyword>
<evidence type="ECO:0000313" key="7">
    <source>
        <dbReference type="Proteomes" id="UP000439903"/>
    </source>
</evidence>
<dbReference type="GO" id="GO:0005576">
    <property type="term" value="C:extracellular region"/>
    <property type="evidence" value="ECO:0007669"/>
    <property type="project" value="UniProtKB-SubCell"/>
</dbReference>
<keyword evidence="3" id="KW-0964">Secreted</keyword>
<comment type="subcellular location">
    <subcellularLocation>
        <location evidence="1">Host cell</location>
    </subcellularLocation>
    <subcellularLocation>
        <location evidence="2">Secreted</location>
    </subcellularLocation>
</comment>
<dbReference type="AlphaFoldDB" id="A0A8H4AA37"/>
<accession>A0A8H4AA37</accession>
<gene>
    <name evidence="6" type="ORF">F8M41_001385</name>
</gene>
<dbReference type="OrthoDB" id="2377236at2759"/>
<evidence type="ECO:0000256" key="3">
    <source>
        <dbReference type="ARBA" id="ARBA00022525"/>
    </source>
</evidence>
<feature type="compositionally biased region" description="Acidic residues" evidence="4">
    <location>
        <begin position="671"/>
        <end position="684"/>
    </location>
</feature>
<dbReference type="GO" id="GO:0043657">
    <property type="term" value="C:host cell"/>
    <property type="evidence" value="ECO:0007669"/>
    <property type="project" value="UniProtKB-SubCell"/>
</dbReference>